<feature type="compositionally biased region" description="Basic and acidic residues" evidence="1">
    <location>
        <begin position="55"/>
        <end position="65"/>
    </location>
</feature>
<dbReference type="EMBL" id="OZ020105">
    <property type="protein sequence ID" value="CAK9257046.1"/>
    <property type="molecule type" value="Genomic_DNA"/>
</dbReference>
<accession>A0ABP0VRH5</accession>
<feature type="region of interest" description="Disordered" evidence="1">
    <location>
        <begin position="92"/>
        <end position="125"/>
    </location>
</feature>
<proteinExistence type="predicted"/>
<name>A0ABP0VRH5_9BRYO</name>
<keyword evidence="3" id="KW-1185">Reference proteome</keyword>
<organism evidence="2 3">
    <name type="scientific">Sphagnum jensenii</name>
    <dbReference type="NCBI Taxonomy" id="128206"/>
    <lineage>
        <taxon>Eukaryota</taxon>
        <taxon>Viridiplantae</taxon>
        <taxon>Streptophyta</taxon>
        <taxon>Embryophyta</taxon>
        <taxon>Bryophyta</taxon>
        <taxon>Sphagnophytina</taxon>
        <taxon>Sphagnopsida</taxon>
        <taxon>Sphagnales</taxon>
        <taxon>Sphagnaceae</taxon>
        <taxon>Sphagnum</taxon>
    </lineage>
</organism>
<evidence type="ECO:0000313" key="3">
    <source>
        <dbReference type="Proteomes" id="UP001497444"/>
    </source>
</evidence>
<protein>
    <submittedName>
        <fullName evidence="2">Uncharacterized protein</fullName>
    </submittedName>
</protein>
<dbReference type="Proteomes" id="UP001497444">
    <property type="component" value="Chromosome 10"/>
</dbReference>
<gene>
    <name evidence="2" type="ORF">CSSPJE1EN1_LOCUS2524</name>
</gene>
<reference evidence="2" key="1">
    <citation type="submission" date="2024-02" db="EMBL/GenBank/DDBJ databases">
        <authorList>
            <consortium name="ELIXIR-Norway"/>
            <consortium name="Elixir Norway"/>
        </authorList>
    </citation>
    <scope>NUCLEOTIDE SEQUENCE</scope>
</reference>
<evidence type="ECO:0000313" key="2">
    <source>
        <dbReference type="EMBL" id="CAK9257046.1"/>
    </source>
</evidence>
<sequence>MNKAKDISSLDGEEEEEEEEDKTLSKKDYENFVNPGAPEEAAADHSETGPGGGGDQKENFTREGRFGSSSSVLKAKTEEAAEALKKTVEDAITGTQKDTHDDSNHCVANLRKASSSKEEEEEPGL</sequence>
<feature type="compositionally biased region" description="Acidic residues" evidence="1">
    <location>
        <begin position="11"/>
        <end position="21"/>
    </location>
</feature>
<feature type="region of interest" description="Disordered" evidence="1">
    <location>
        <begin position="1"/>
        <end position="74"/>
    </location>
</feature>
<evidence type="ECO:0000256" key="1">
    <source>
        <dbReference type="SAM" id="MobiDB-lite"/>
    </source>
</evidence>